<protein>
    <submittedName>
        <fullName evidence="2">Uncharacterized protein</fullName>
    </submittedName>
</protein>
<proteinExistence type="predicted"/>
<feature type="region of interest" description="Disordered" evidence="1">
    <location>
        <begin position="1"/>
        <end position="40"/>
    </location>
</feature>
<accession>A0AAD7M914</accession>
<keyword evidence="3" id="KW-1185">Reference proteome</keyword>
<organism evidence="2 3">
    <name type="scientific">Mycena rosella</name>
    <name type="common">Pink bonnet</name>
    <name type="synonym">Agaricus rosellus</name>
    <dbReference type="NCBI Taxonomy" id="1033263"/>
    <lineage>
        <taxon>Eukaryota</taxon>
        <taxon>Fungi</taxon>
        <taxon>Dikarya</taxon>
        <taxon>Basidiomycota</taxon>
        <taxon>Agaricomycotina</taxon>
        <taxon>Agaricomycetes</taxon>
        <taxon>Agaricomycetidae</taxon>
        <taxon>Agaricales</taxon>
        <taxon>Marasmiineae</taxon>
        <taxon>Mycenaceae</taxon>
        <taxon>Mycena</taxon>
    </lineage>
</organism>
<evidence type="ECO:0000256" key="1">
    <source>
        <dbReference type="SAM" id="MobiDB-lite"/>
    </source>
</evidence>
<comment type="caution">
    <text evidence="2">The sequence shown here is derived from an EMBL/GenBank/DDBJ whole genome shotgun (WGS) entry which is preliminary data.</text>
</comment>
<feature type="compositionally biased region" description="Polar residues" evidence="1">
    <location>
        <begin position="1"/>
        <end position="18"/>
    </location>
</feature>
<dbReference type="EMBL" id="JARKIE010000007">
    <property type="protein sequence ID" value="KAJ7706099.1"/>
    <property type="molecule type" value="Genomic_DNA"/>
</dbReference>
<reference evidence="2" key="1">
    <citation type="submission" date="2023-03" db="EMBL/GenBank/DDBJ databases">
        <title>Massive genome expansion in bonnet fungi (Mycena s.s.) driven by repeated elements and novel gene families across ecological guilds.</title>
        <authorList>
            <consortium name="Lawrence Berkeley National Laboratory"/>
            <person name="Harder C.B."/>
            <person name="Miyauchi S."/>
            <person name="Viragh M."/>
            <person name="Kuo A."/>
            <person name="Thoen E."/>
            <person name="Andreopoulos B."/>
            <person name="Lu D."/>
            <person name="Skrede I."/>
            <person name="Drula E."/>
            <person name="Henrissat B."/>
            <person name="Morin E."/>
            <person name="Kohler A."/>
            <person name="Barry K."/>
            <person name="LaButti K."/>
            <person name="Morin E."/>
            <person name="Salamov A."/>
            <person name="Lipzen A."/>
            <person name="Mereny Z."/>
            <person name="Hegedus B."/>
            <person name="Baldrian P."/>
            <person name="Stursova M."/>
            <person name="Weitz H."/>
            <person name="Taylor A."/>
            <person name="Grigoriev I.V."/>
            <person name="Nagy L.G."/>
            <person name="Martin F."/>
            <person name="Kauserud H."/>
        </authorList>
    </citation>
    <scope>NUCLEOTIDE SEQUENCE</scope>
    <source>
        <strain evidence="2">CBHHK067</strain>
    </source>
</reference>
<evidence type="ECO:0000313" key="2">
    <source>
        <dbReference type="EMBL" id="KAJ7706099.1"/>
    </source>
</evidence>
<sequence length="221" mass="24587">MGVASTSAATTVPLSSVPTKERKKHHQSSQNSKSRAWGRPRDNAAYEHTLARADVLAAAAFSLVEDSSSSASGWQGACPPPEARDQVDSLYYPQPRTRTASIHCEVLPRRVRHQAQYQGRTRDILGGPRRRGFYVPEFPCKMVHGLAEEVEVAHDVLVGSDATDEQLADRYRHGVRGPHMPTIIGHHRQSATVPFLAAWHVQHQHRVDKFMALPIVIRIIN</sequence>
<dbReference type="AlphaFoldDB" id="A0AAD7M914"/>
<dbReference type="Proteomes" id="UP001221757">
    <property type="component" value="Unassembled WGS sequence"/>
</dbReference>
<gene>
    <name evidence="2" type="ORF">B0H17DRAFT_611326</name>
</gene>
<name>A0AAD7M914_MYCRO</name>
<evidence type="ECO:0000313" key="3">
    <source>
        <dbReference type="Proteomes" id="UP001221757"/>
    </source>
</evidence>